<gene>
    <name evidence="1" type="ORF">GALL_447250</name>
</gene>
<organism evidence="1">
    <name type="scientific">mine drainage metagenome</name>
    <dbReference type="NCBI Taxonomy" id="410659"/>
    <lineage>
        <taxon>unclassified sequences</taxon>
        <taxon>metagenomes</taxon>
        <taxon>ecological metagenomes</taxon>
    </lineage>
</organism>
<name>A0A1J5PQ61_9ZZZZ</name>
<dbReference type="EMBL" id="MLJW01002796">
    <property type="protein sequence ID" value="OIQ73633.1"/>
    <property type="molecule type" value="Genomic_DNA"/>
</dbReference>
<accession>A0A1J5PQ61</accession>
<evidence type="ECO:0000313" key="1">
    <source>
        <dbReference type="EMBL" id="OIQ73633.1"/>
    </source>
</evidence>
<protein>
    <submittedName>
        <fullName evidence="1">Uncharacterized protein</fullName>
    </submittedName>
</protein>
<reference evidence="1" key="1">
    <citation type="submission" date="2016-10" db="EMBL/GenBank/DDBJ databases">
        <title>Sequence of Gallionella enrichment culture.</title>
        <authorList>
            <person name="Poehlein A."/>
            <person name="Muehling M."/>
            <person name="Daniel R."/>
        </authorList>
    </citation>
    <scope>NUCLEOTIDE SEQUENCE</scope>
</reference>
<proteinExistence type="predicted"/>
<sequence length="106" mass="11626">MAKKAKKKTYSYVAPANKLLSFFTVPPEHYTQFTAAGTPNTSLPAANGTNHCNFSYAQYMSTAFMLAYAAQNGVFPDAPIVTFMREATPGFTSDTFYRAQAIKVYG</sequence>
<comment type="caution">
    <text evidence="1">The sequence shown here is derived from an EMBL/GenBank/DDBJ whole genome shotgun (WGS) entry which is preliminary data.</text>
</comment>
<dbReference type="AlphaFoldDB" id="A0A1J5PQ61"/>